<protein>
    <recommendedName>
        <fullName evidence="4">Lipoprotein</fullName>
    </recommendedName>
</protein>
<dbReference type="RefSeq" id="WP_093857499.1">
    <property type="nucleotide sequence ID" value="NZ_BJVZ01000009.1"/>
</dbReference>
<evidence type="ECO:0000313" key="3">
    <source>
        <dbReference type="Proteomes" id="UP000199334"/>
    </source>
</evidence>
<proteinExistence type="predicted"/>
<name>A0A1H0EDG2_9BACI</name>
<dbReference type="EMBL" id="FNIG01000009">
    <property type="protein sequence ID" value="SDN80547.1"/>
    <property type="molecule type" value="Genomic_DNA"/>
</dbReference>
<reference evidence="2 3" key="1">
    <citation type="submission" date="2016-10" db="EMBL/GenBank/DDBJ databases">
        <authorList>
            <person name="de Groot N.N."/>
        </authorList>
    </citation>
    <scope>NUCLEOTIDE SEQUENCE [LARGE SCALE GENOMIC DNA]</scope>
    <source>
        <strain evidence="2 3">CGMCC 1.3442</strain>
    </source>
</reference>
<dbReference type="OrthoDB" id="2450230at2"/>
<feature type="chain" id="PRO_5039625992" description="Lipoprotein" evidence="1">
    <location>
        <begin position="21"/>
        <end position="172"/>
    </location>
</feature>
<organism evidence="2 3">
    <name type="scientific">Tenuibacillus multivorans</name>
    <dbReference type="NCBI Taxonomy" id="237069"/>
    <lineage>
        <taxon>Bacteria</taxon>
        <taxon>Bacillati</taxon>
        <taxon>Bacillota</taxon>
        <taxon>Bacilli</taxon>
        <taxon>Bacillales</taxon>
        <taxon>Bacillaceae</taxon>
        <taxon>Tenuibacillus</taxon>
    </lineage>
</organism>
<evidence type="ECO:0000256" key="1">
    <source>
        <dbReference type="SAM" id="SignalP"/>
    </source>
</evidence>
<evidence type="ECO:0000313" key="2">
    <source>
        <dbReference type="EMBL" id="SDN80547.1"/>
    </source>
</evidence>
<dbReference type="PROSITE" id="PS51257">
    <property type="entry name" value="PROKAR_LIPOPROTEIN"/>
    <property type="match status" value="1"/>
</dbReference>
<accession>A0A1H0EDG2</accession>
<dbReference type="Proteomes" id="UP000199334">
    <property type="component" value="Unassembled WGS sequence"/>
</dbReference>
<gene>
    <name evidence="2" type="ORF">SAMN05216498_3113</name>
</gene>
<dbReference type="AlphaFoldDB" id="A0A1H0EDG2"/>
<feature type="signal peptide" evidence="1">
    <location>
        <begin position="1"/>
        <end position="20"/>
    </location>
</feature>
<keyword evidence="1" id="KW-0732">Signal</keyword>
<dbReference type="STRING" id="237069.SAMN05216498_3113"/>
<keyword evidence="3" id="KW-1185">Reference proteome</keyword>
<sequence>MNKKKGFLALITLISMTILAGCLQSETQVMDQADNRLKDVFLSEETIDTNFELTDFEVFKPESLELVEEAENNIIFKEDDQPFILFINEFEAPNSKWFYNQIESNQDENNLYLSTFESDTEFAYFSVDELDGDELQVQLGIGGVKMTTLTTTGSVEQDVEVMIKMVKSIQEK</sequence>
<evidence type="ECO:0008006" key="4">
    <source>
        <dbReference type="Google" id="ProtNLM"/>
    </source>
</evidence>